<evidence type="ECO:0000313" key="15">
    <source>
        <dbReference type="Proteomes" id="UP000002019"/>
    </source>
</evidence>
<evidence type="ECO:0000256" key="3">
    <source>
        <dbReference type="ARBA" id="ARBA00008273"/>
    </source>
</evidence>
<evidence type="ECO:0000256" key="8">
    <source>
        <dbReference type="ARBA" id="ARBA00024477"/>
    </source>
</evidence>
<evidence type="ECO:0000256" key="12">
    <source>
        <dbReference type="RuleBase" id="RU361172"/>
    </source>
</evidence>
<comment type="similarity">
    <text evidence="3 12">Belongs to the lyase 1 family. Adenylosuccinate lyase subfamily.</text>
</comment>
<dbReference type="STRING" id="459349.CLOAM0107"/>
<dbReference type="Pfam" id="PF10397">
    <property type="entry name" value="ADSL_C"/>
    <property type="match status" value="1"/>
</dbReference>
<dbReference type="AlphaFoldDB" id="B0VIV8"/>
<dbReference type="CDD" id="cd01360">
    <property type="entry name" value="Adenylsuccinate_lyase_1"/>
    <property type="match status" value="1"/>
</dbReference>
<gene>
    <name evidence="14" type="primary">purB</name>
    <name evidence="14" type="ordered locus">CLOAM0107</name>
</gene>
<comment type="catalytic activity">
    <reaction evidence="10">
        <text>N(6)-(1,2-dicarboxyethyl)-AMP = fumarate + AMP</text>
        <dbReference type="Rhea" id="RHEA:16853"/>
        <dbReference type="ChEBI" id="CHEBI:29806"/>
        <dbReference type="ChEBI" id="CHEBI:57567"/>
        <dbReference type="ChEBI" id="CHEBI:456215"/>
        <dbReference type="EC" id="4.3.2.2"/>
    </reaction>
    <physiologicalReaction direction="left-to-right" evidence="10">
        <dbReference type="Rhea" id="RHEA:16854"/>
    </physiologicalReaction>
</comment>
<dbReference type="NCBIfam" id="TIGR00928">
    <property type="entry name" value="purB"/>
    <property type="match status" value="1"/>
</dbReference>
<dbReference type="SUPFAM" id="SSF48557">
    <property type="entry name" value="L-aspartase-like"/>
    <property type="match status" value="1"/>
</dbReference>
<dbReference type="InterPro" id="IPR004769">
    <property type="entry name" value="Pur_lyase"/>
</dbReference>
<dbReference type="UniPathway" id="UPA00075">
    <property type="reaction ID" value="UER00336"/>
</dbReference>
<dbReference type="PRINTS" id="PR00145">
    <property type="entry name" value="ARGSUCLYASE"/>
</dbReference>
<dbReference type="KEGG" id="caci:CLOAM0107"/>
<dbReference type="GO" id="GO:0006189">
    <property type="term" value="P:'de novo' IMP biosynthetic process"/>
    <property type="evidence" value="ECO:0007669"/>
    <property type="project" value="UniProtKB-UniPathway"/>
</dbReference>
<dbReference type="Pfam" id="PF00206">
    <property type="entry name" value="Lyase_1"/>
    <property type="match status" value="1"/>
</dbReference>
<evidence type="ECO:0000256" key="10">
    <source>
        <dbReference type="ARBA" id="ARBA00049115"/>
    </source>
</evidence>
<dbReference type="SMART" id="SM00998">
    <property type="entry name" value="ADSL_C"/>
    <property type="match status" value="1"/>
</dbReference>
<dbReference type="EMBL" id="CU466930">
    <property type="protein sequence ID" value="CAO80018.1"/>
    <property type="molecule type" value="Genomic_DNA"/>
</dbReference>
<dbReference type="UniPathway" id="UPA00074">
    <property type="reaction ID" value="UER00132"/>
</dbReference>
<sequence>MIPRYSKPEMERIWTLENRYECWLEVELAAARAMFEKGIIPKEDWETINIKADFDTNRIDELEQITKHDVIAFLTNVGENIGPASRWLHFGMTSSDVLDTATGMQLKSSGELILTEISRLAEILKLKARQYKNTICMGRSHGIHAEPTSFGLKFALWYEEMQRNIKRLNEAIEEVSVGKFSGAVGNFAHLSPEIEELACKYLDLHPANVSTQIIQRDRYAFFLSVLAIIASGIEKIALEIRHLQRTEVHEVEENFSKGQKGSSAMPHKRNPIVSEQLCGLARILRSNALSAIENNALWHERDISHSSVERIILPDSCILIHYMLDRTCSLIENLIVYPENMQKNLELTKGLVFSQALLLHLVQSGLTRENAYSFVQQEAMKSWETDSSFLDNVLANKEITSVLAESEIRDIFSYERYLRNVDYIYKRCGIL</sequence>
<comment type="catalytic activity">
    <reaction evidence="8">
        <text>(2S)-2-[5-amino-1-(5-phospho-beta-D-ribosyl)imidazole-4-carboxamido]succinate = 5-amino-1-(5-phospho-beta-D-ribosyl)imidazole-4-carboxamide + fumarate</text>
        <dbReference type="Rhea" id="RHEA:23920"/>
        <dbReference type="ChEBI" id="CHEBI:29806"/>
        <dbReference type="ChEBI" id="CHEBI:58443"/>
        <dbReference type="ChEBI" id="CHEBI:58475"/>
        <dbReference type="EC" id="4.3.2.2"/>
    </reaction>
    <physiologicalReaction direction="left-to-right" evidence="8">
        <dbReference type="Rhea" id="RHEA:23921"/>
    </physiologicalReaction>
</comment>
<accession>B0VIV8</accession>
<comment type="pathway">
    <text evidence="2 12">Purine metabolism; AMP biosynthesis via de novo pathway; AMP from IMP: step 2/2.</text>
</comment>
<evidence type="ECO:0000256" key="9">
    <source>
        <dbReference type="ARBA" id="ARBA00030717"/>
    </source>
</evidence>
<dbReference type="HOGENOM" id="CLU_030949_0_1_0"/>
<dbReference type="PANTHER" id="PTHR43172:SF1">
    <property type="entry name" value="ADENYLOSUCCINATE LYASE"/>
    <property type="match status" value="1"/>
</dbReference>
<dbReference type="EC" id="4.3.2.2" evidence="4 11"/>
<dbReference type="PROSITE" id="PS00163">
    <property type="entry name" value="FUMARATE_LYASES"/>
    <property type="match status" value="1"/>
</dbReference>
<evidence type="ECO:0000256" key="4">
    <source>
        <dbReference type="ARBA" id="ARBA00012339"/>
    </source>
</evidence>
<dbReference type="FunFam" id="1.10.40.30:FF:000007">
    <property type="entry name" value="Adenylosuccinate lyase"/>
    <property type="match status" value="1"/>
</dbReference>
<dbReference type="FunFam" id="1.20.200.10:FF:000008">
    <property type="entry name" value="Adenylosuccinate lyase"/>
    <property type="match status" value="1"/>
</dbReference>
<evidence type="ECO:0000256" key="5">
    <source>
        <dbReference type="ARBA" id="ARBA00017058"/>
    </source>
</evidence>
<dbReference type="Gene3D" id="1.20.200.10">
    <property type="entry name" value="Fumarase/aspartase (Central domain)"/>
    <property type="match status" value="1"/>
</dbReference>
<dbReference type="InterPro" id="IPR020557">
    <property type="entry name" value="Fumarate_lyase_CS"/>
</dbReference>
<keyword evidence="6 12" id="KW-0658">Purine biosynthesis</keyword>
<dbReference type="PRINTS" id="PR00149">
    <property type="entry name" value="FUMRATELYASE"/>
</dbReference>
<evidence type="ECO:0000313" key="14">
    <source>
        <dbReference type="EMBL" id="CAO80018.1"/>
    </source>
</evidence>
<comment type="pathway">
    <text evidence="1 12">Purine metabolism; IMP biosynthesis via de novo pathway; 5-amino-1-(5-phospho-D-ribosyl)imidazole-4-carboxamide from 5-amino-1-(5-phospho-D-ribosyl)imidazole-4-carboxylate: step 2/2.</text>
</comment>
<evidence type="ECO:0000259" key="13">
    <source>
        <dbReference type="SMART" id="SM00998"/>
    </source>
</evidence>
<feature type="domain" description="Adenylosuccinate lyase C-terminal" evidence="13">
    <location>
        <begin position="349"/>
        <end position="429"/>
    </location>
</feature>
<dbReference type="InterPro" id="IPR022761">
    <property type="entry name" value="Fumarate_lyase_N"/>
</dbReference>
<evidence type="ECO:0000256" key="1">
    <source>
        <dbReference type="ARBA" id="ARBA00004706"/>
    </source>
</evidence>
<evidence type="ECO:0000256" key="11">
    <source>
        <dbReference type="NCBIfam" id="TIGR00928"/>
    </source>
</evidence>
<dbReference type="GO" id="GO:0005829">
    <property type="term" value="C:cytosol"/>
    <property type="evidence" value="ECO:0007669"/>
    <property type="project" value="TreeGrafter"/>
</dbReference>
<organism evidence="14 15">
    <name type="scientific">Cloacimonas acidaminovorans (strain Evry)</name>
    <dbReference type="NCBI Taxonomy" id="459349"/>
    <lineage>
        <taxon>Bacteria</taxon>
        <taxon>Pseudomonadati</taxon>
        <taxon>Candidatus Cloacimonadota</taxon>
        <taxon>Candidatus Cloacimonadia</taxon>
        <taxon>Candidatus Cloacimonadales</taxon>
        <taxon>Candidatus Cloacimonadaceae</taxon>
        <taxon>Candidatus Cloacimonas</taxon>
    </lineage>
</organism>
<dbReference type="GO" id="GO:0044208">
    <property type="term" value="P:'de novo' AMP biosynthetic process"/>
    <property type="evidence" value="ECO:0007669"/>
    <property type="project" value="UniProtKB-UniPathway"/>
</dbReference>
<dbReference type="InterPro" id="IPR000362">
    <property type="entry name" value="Fumarate_lyase_fam"/>
</dbReference>
<protein>
    <recommendedName>
        <fullName evidence="5 11">Adenylosuccinate lyase</fullName>
        <shortName evidence="12">ASL</shortName>
        <ecNumber evidence="4 11">4.3.2.2</ecNumber>
    </recommendedName>
    <alternativeName>
        <fullName evidence="9 12">Adenylosuccinase</fullName>
    </alternativeName>
</protein>
<keyword evidence="15" id="KW-1185">Reference proteome</keyword>
<proteinExistence type="inferred from homology"/>
<keyword evidence="7 12" id="KW-0456">Lyase</keyword>
<dbReference type="eggNOG" id="COG0015">
    <property type="taxonomic scope" value="Bacteria"/>
</dbReference>
<dbReference type="GO" id="GO:0004812">
    <property type="term" value="F:aminoacyl-tRNA ligase activity"/>
    <property type="evidence" value="ECO:0007669"/>
    <property type="project" value="UniProtKB-KW"/>
</dbReference>
<dbReference type="InterPro" id="IPR024083">
    <property type="entry name" value="Fumarase/histidase_N"/>
</dbReference>
<evidence type="ECO:0000256" key="2">
    <source>
        <dbReference type="ARBA" id="ARBA00004734"/>
    </source>
</evidence>
<dbReference type="Gene3D" id="1.10.40.30">
    <property type="entry name" value="Fumarase/aspartase (C-terminal domain)"/>
    <property type="match status" value="1"/>
</dbReference>
<dbReference type="PANTHER" id="PTHR43172">
    <property type="entry name" value="ADENYLOSUCCINATE LYASE"/>
    <property type="match status" value="1"/>
</dbReference>
<dbReference type="Gene3D" id="1.10.275.10">
    <property type="entry name" value="Fumarase/aspartase (N-terminal domain)"/>
    <property type="match status" value="1"/>
</dbReference>
<dbReference type="InterPro" id="IPR019468">
    <property type="entry name" value="AdenyloSucc_lyase_C"/>
</dbReference>
<dbReference type="InterPro" id="IPR008948">
    <property type="entry name" value="L-Aspartase-like"/>
</dbReference>
<evidence type="ECO:0000256" key="6">
    <source>
        <dbReference type="ARBA" id="ARBA00022755"/>
    </source>
</evidence>
<dbReference type="OrthoDB" id="9768878at2"/>
<name>B0VIV8_CLOAI</name>
<evidence type="ECO:0000256" key="7">
    <source>
        <dbReference type="ARBA" id="ARBA00023239"/>
    </source>
</evidence>
<dbReference type="Proteomes" id="UP000002019">
    <property type="component" value="Chromosome"/>
</dbReference>
<dbReference type="GO" id="GO:0004018">
    <property type="term" value="F:N6-(1,2-dicarboxyethyl)AMP AMP-lyase (fumarate-forming) activity"/>
    <property type="evidence" value="ECO:0007669"/>
    <property type="project" value="UniProtKB-UniRule"/>
</dbReference>
<dbReference type="RefSeq" id="WP_015423879.1">
    <property type="nucleotide sequence ID" value="NC_020449.1"/>
</dbReference>
<dbReference type="GO" id="GO:0070626">
    <property type="term" value="F:(S)-2-(5-amino-1-(5-phospho-D-ribosyl)imidazole-4-carboxamido) succinate lyase (fumarate-forming) activity"/>
    <property type="evidence" value="ECO:0007669"/>
    <property type="project" value="TreeGrafter"/>
</dbReference>
<reference evidence="14 15" key="1">
    <citation type="journal article" date="2008" name="J. Bacteriol.">
        <title>'Candidatus Cloacamonas acidaminovorans': genome sequence reconstruction provides a first glimpse of a new bacterial division.</title>
        <authorList>
            <person name="Pelletier E."/>
            <person name="Kreimeyer A."/>
            <person name="Bocs S."/>
            <person name="Rouy Z."/>
            <person name="Gyapay G."/>
            <person name="Chouari R."/>
            <person name="Riviere D."/>
            <person name="Ganesan A."/>
            <person name="Daegelen P."/>
            <person name="Sghir A."/>
            <person name="Cohen G.N."/>
            <person name="Medigue C."/>
            <person name="Weissenbach J."/>
            <person name="Le Paslier D."/>
        </authorList>
    </citation>
    <scope>NUCLEOTIDE SEQUENCE [LARGE SCALE GENOMIC DNA]</scope>
    <source>
        <strain evidence="15">Evry</strain>
    </source>
</reference>